<dbReference type="Proteomes" id="UP001447188">
    <property type="component" value="Unassembled WGS sequence"/>
</dbReference>
<keyword evidence="3" id="KW-1185">Reference proteome</keyword>
<dbReference type="InterPro" id="IPR001810">
    <property type="entry name" value="F-box_dom"/>
</dbReference>
<dbReference type="InterPro" id="IPR036047">
    <property type="entry name" value="F-box-like_dom_sf"/>
</dbReference>
<sequence length="429" mass="47125">MSVLEQLPLEISTEILSYLPFADLLKISKLSRHMHAVSKPLLFKTLILTSGDGKSQSSLQILLEVLLSPGADSLAKYVRTLHVKWDSQYKSETDISLLTEAASRLGLHLPLTWEDGQLVLLLHLLPRLHDVELSPPGEGDDRVLDLIAAQTPMIPGTPISLGLRHLRRFRCTPNSSYNGVNPRTLLTLLQMPSIREIDVRIIDGGTLAPPDFDAAASTSGITHLRLSGTNVPAESLTHILAVPAALAHFTYFAQGTAFNVAEFGSSLLPLKHALQVLHLDIYGLSRPWNTPSDGAIGSLRDWPALHVVRGSMMAFLGRRQTAVTAVLSDVLPAGITEFEILRDRYWSVAEEMDLIVQLVAQKAVRVPVLQVIRADLGGRGALRSLASLTAHCKEAGVVLVDNSTYRETLRVRKAWRRARTRHSCCRRSG</sequence>
<gene>
    <name evidence="2" type="ORF">Q9L58_009404</name>
</gene>
<dbReference type="SMART" id="SM00256">
    <property type="entry name" value="FBOX"/>
    <property type="match status" value="1"/>
</dbReference>
<evidence type="ECO:0000259" key="1">
    <source>
        <dbReference type="PROSITE" id="PS50181"/>
    </source>
</evidence>
<evidence type="ECO:0000313" key="2">
    <source>
        <dbReference type="EMBL" id="KAL0631729.1"/>
    </source>
</evidence>
<dbReference type="SUPFAM" id="SSF81383">
    <property type="entry name" value="F-box domain"/>
    <property type="match status" value="1"/>
</dbReference>
<comment type="caution">
    <text evidence="2">The sequence shown here is derived from an EMBL/GenBank/DDBJ whole genome shotgun (WGS) entry which is preliminary data.</text>
</comment>
<evidence type="ECO:0000313" key="3">
    <source>
        <dbReference type="Proteomes" id="UP001447188"/>
    </source>
</evidence>
<dbReference type="Pfam" id="PF00646">
    <property type="entry name" value="F-box"/>
    <property type="match status" value="1"/>
</dbReference>
<proteinExistence type="predicted"/>
<dbReference type="EMBL" id="JBBBZM010000217">
    <property type="protein sequence ID" value="KAL0631729.1"/>
    <property type="molecule type" value="Genomic_DNA"/>
</dbReference>
<organism evidence="2 3">
    <name type="scientific">Discina gigas</name>
    <dbReference type="NCBI Taxonomy" id="1032678"/>
    <lineage>
        <taxon>Eukaryota</taxon>
        <taxon>Fungi</taxon>
        <taxon>Dikarya</taxon>
        <taxon>Ascomycota</taxon>
        <taxon>Pezizomycotina</taxon>
        <taxon>Pezizomycetes</taxon>
        <taxon>Pezizales</taxon>
        <taxon>Discinaceae</taxon>
        <taxon>Discina</taxon>
    </lineage>
</organism>
<accession>A0ABR3G722</accession>
<name>A0ABR3G722_9PEZI</name>
<dbReference type="PROSITE" id="PS50181">
    <property type="entry name" value="FBOX"/>
    <property type="match status" value="1"/>
</dbReference>
<dbReference type="Gene3D" id="1.20.1280.50">
    <property type="match status" value="1"/>
</dbReference>
<reference evidence="2 3" key="1">
    <citation type="submission" date="2024-02" db="EMBL/GenBank/DDBJ databases">
        <title>Discinaceae phylogenomics.</title>
        <authorList>
            <person name="Dirks A.C."/>
            <person name="James T.Y."/>
        </authorList>
    </citation>
    <scope>NUCLEOTIDE SEQUENCE [LARGE SCALE GENOMIC DNA]</scope>
    <source>
        <strain evidence="2 3">ACD0624</strain>
    </source>
</reference>
<protein>
    <recommendedName>
        <fullName evidence="1">F-box domain-containing protein</fullName>
    </recommendedName>
</protein>
<feature type="domain" description="F-box" evidence="1">
    <location>
        <begin position="1"/>
        <end position="46"/>
    </location>
</feature>